<dbReference type="OrthoDB" id="3070253at2759"/>
<protein>
    <submittedName>
        <fullName evidence="1">Uncharacterized protein</fullName>
    </submittedName>
</protein>
<keyword evidence="2" id="KW-1185">Reference proteome</keyword>
<evidence type="ECO:0000313" key="2">
    <source>
        <dbReference type="Proteomes" id="UP000008370"/>
    </source>
</evidence>
<accession>K5VKU7</accession>
<sequence>MSECVVVPPVAGDASSLLPHCCDMPSLEKLWYEPSFQGSPKLDALYTLLFFRNVRIEELLIRGLAPNPNLVFVEGEDENERRREMENRLGQEPSPEDYALLHRCRIGVLDMHRHSYSWFPEIA</sequence>
<dbReference type="HOGENOM" id="CLU_2020760_0_0_1"/>
<dbReference type="Proteomes" id="UP000008370">
    <property type="component" value="Unassembled WGS sequence"/>
</dbReference>
<organism evidence="1 2">
    <name type="scientific">Phanerochaete carnosa (strain HHB-10118-sp)</name>
    <name type="common">White-rot fungus</name>
    <name type="synonym">Peniophora carnosa</name>
    <dbReference type="NCBI Taxonomy" id="650164"/>
    <lineage>
        <taxon>Eukaryota</taxon>
        <taxon>Fungi</taxon>
        <taxon>Dikarya</taxon>
        <taxon>Basidiomycota</taxon>
        <taxon>Agaricomycotina</taxon>
        <taxon>Agaricomycetes</taxon>
        <taxon>Polyporales</taxon>
        <taxon>Phanerochaetaceae</taxon>
        <taxon>Phanerochaete</taxon>
    </lineage>
</organism>
<dbReference type="EMBL" id="JH930476">
    <property type="protein sequence ID" value="EKM52023.1"/>
    <property type="molecule type" value="Genomic_DNA"/>
</dbReference>
<dbReference type="RefSeq" id="XP_007399811.1">
    <property type="nucleotide sequence ID" value="XM_007399749.1"/>
</dbReference>
<name>K5VKU7_PHACS</name>
<evidence type="ECO:0000313" key="1">
    <source>
        <dbReference type="EMBL" id="EKM52023.1"/>
    </source>
</evidence>
<feature type="non-terminal residue" evidence="1">
    <location>
        <position position="123"/>
    </location>
</feature>
<reference evidence="1 2" key="1">
    <citation type="journal article" date="2012" name="BMC Genomics">
        <title>Comparative genomics of the white-rot fungi, Phanerochaete carnosa and P. chrysosporium, to elucidate the genetic basis of the distinct wood types they colonize.</title>
        <authorList>
            <person name="Suzuki H."/>
            <person name="MacDonald J."/>
            <person name="Syed K."/>
            <person name="Salamov A."/>
            <person name="Hori C."/>
            <person name="Aerts A."/>
            <person name="Henrissat B."/>
            <person name="Wiebenga A."/>
            <person name="vanKuyk P.A."/>
            <person name="Barry K."/>
            <person name="Lindquist E."/>
            <person name="LaButti K."/>
            <person name="Lapidus A."/>
            <person name="Lucas S."/>
            <person name="Coutinho P."/>
            <person name="Gong Y."/>
            <person name="Samejima M."/>
            <person name="Mahadevan R."/>
            <person name="Abou-Zaid M."/>
            <person name="de Vries R.P."/>
            <person name="Igarashi K."/>
            <person name="Yadav J.S."/>
            <person name="Grigoriev I.V."/>
            <person name="Master E.R."/>
        </authorList>
    </citation>
    <scope>NUCLEOTIDE SEQUENCE [LARGE SCALE GENOMIC DNA]</scope>
    <source>
        <strain evidence="1 2">HHB-10118-sp</strain>
    </source>
</reference>
<dbReference type="AlphaFoldDB" id="K5VKU7"/>
<dbReference type="GeneID" id="18918294"/>
<dbReference type="InParanoid" id="K5VKU7"/>
<dbReference type="KEGG" id="pco:PHACADRAFT_262477"/>
<proteinExistence type="predicted"/>
<gene>
    <name evidence="1" type="ORF">PHACADRAFT_262477</name>
</gene>